<protein>
    <submittedName>
        <fullName evidence="1">Uncharacterized protein</fullName>
    </submittedName>
</protein>
<evidence type="ECO:0000313" key="2">
    <source>
        <dbReference type="Proteomes" id="UP000682982"/>
    </source>
</evidence>
<dbReference type="RefSeq" id="WP_212678550.1">
    <property type="nucleotide sequence ID" value="NZ_JAGSPK010000002.1"/>
</dbReference>
<keyword evidence="2" id="KW-1185">Reference proteome</keyword>
<comment type="caution">
    <text evidence="1">The sequence shown here is derived from an EMBL/GenBank/DDBJ whole genome shotgun (WGS) entry which is preliminary data.</text>
</comment>
<dbReference type="EMBL" id="JAGSPK010000002">
    <property type="protein sequence ID" value="MBR7792531.1"/>
    <property type="molecule type" value="Genomic_DNA"/>
</dbReference>
<accession>A0ABS5H1E2</accession>
<gene>
    <name evidence="1" type="ORF">KDM87_07955</name>
</gene>
<proteinExistence type="predicted"/>
<evidence type="ECO:0000313" key="1">
    <source>
        <dbReference type="EMBL" id="MBR7792531.1"/>
    </source>
</evidence>
<reference evidence="1 2" key="1">
    <citation type="submission" date="2021-04" db="EMBL/GenBank/DDBJ databases">
        <title>novel species isolated from subtropical streams in China.</title>
        <authorList>
            <person name="Lu H."/>
        </authorList>
    </citation>
    <scope>NUCLEOTIDE SEQUENCE [LARGE SCALE GENOMIC DNA]</scope>
    <source>
        <strain evidence="1 2">FT147W</strain>
    </source>
</reference>
<dbReference type="Proteomes" id="UP000682982">
    <property type="component" value="Unassembled WGS sequence"/>
</dbReference>
<organism evidence="1 2">
    <name type="scientific">Undibacterium rivi</name>
    <dbReference type="NCBI Taxonomy" id="2828729"/>
    <lineage>
        <taxon>Bacteria</taxon>
        <taxon>Pseudomonadati</taxon>
        <taxon>Pseudomonadota</taxon>
        <taxon>Betaproteobacteria</taxon>
        <taxon>Burkholderiales</taxon>
        <taxon>Oxalobacteraceae</taxon>
        <taxon>Undibacterium</taxon>
    </lineage>
</organism>
<name>A0ABS5H1E2_9BURK</name>
<sequence>MTEPRTSKQSRKEELLPLSEAEKELLKALRGMNSDSQAHVLRIAKTFALKFPAAPASASSIAEKPAFVSIDVVKKTQSLGFEIECTLFDLVVFVESILDKIDAIGIDSLDREGAAAVNAICCFAGYADKKVKEIQHTNNRILDVVGQAMRGGQHV</sequence>